<reference evidence="2" key="1">
    <citation type="journal article" date="2022" name="Mol. Ecol. Resour.">
        <title>The genomes of chicory, endive, great burdock and yacon provide insights into Asteraceae palaeo-polyploidization history and plant inulin production.</title>
        <authorList>
            <person name="Fan W."/>
            <person name="Wang S."/>
            <person name="Wang H."/>
            <person name="Wang A."/>
            <person name="Jiang F."/>
            <person name="Liu H."/>
            <person name="Zhao H."/>
            <person name="Xu D."/>
            <person name="Zhang Y."/>
        </authorList>
    </citation>
    <scope>NUCLEOTIDE SEQUENCE [LARGE SCALE GENOMIC DNA]</scope>
    <source>
        <strain evidence="2">cv. Punajuju</strain>
    </source>
</reference>
<keyword evidence="2" id="KW-1185">Reference proteome</keyword>
<gene>
    <name evidence="1" type="ORF">L2E82_35981</name>
</gene>
<reference evidence="1 2" key="2">
    <citation type="journal article" date="2022" name="Mol. Ecol. Resour.">
        <title>The genomes of chicory, endive, great burdock and yacon provide insights into Asteraceae paleo-polyploidization history and plant inulin production.</title>
        <authorList>
            <person name="Fan W."/>
            <person name="Wang S."/>
            <person name="Wang H."/>
            <person name="Wang A."/>
            <person name="Jiang F."/>
            <person name="Liu H."/>
            <person name="Zhao H."/>
            <person name="Xu D."/>
            <person name="Zhang Y."/>
        </authorList>
    </citation>
    <scope>NUCLEOTIDE SEQUENCE [LARGE SCALE GENOMIC DNA]</scope>
    <source>
        <strain evidence="2">cv. Punajuju</strain>
        <tissue evidence="1">Leaves</tissue>
    </source>
</reference>
<comment type="caution">
    <text evidence="1">The sequence shown here is derived from an EMBL/GenBank/DDBJ whole genome shotgun (WGS) entry which is preliminary data.</text>
</comment>
<sequence length="611" mass="68405">MMTMGKPWQCFRGLSFFFLYTSIFLFQFYVSPTHGDDAECVLNFTSLPYQPNGDCIGSEKELKIKAWGILPTTLCCQSPLTLISKSLARFSSNQSNPTIFLDSNQWSHCNNPSIFKTQQDSINFDDCNFKHFFKEAMACSGVSVADLKKDQSFNDASRICGQFEQSNDPFDDICKNCSAAVLKARDSVAKGLGVNGNQTEEEICGIAVVTALASERWNESSLAAVDDIYGCLRILDVHDPGYIKLKHSIFQTLLGIILASMGLTLVIMLVKYVTRKKHENKSSQFHTKEIPTVWSGLYRFSKAEIDYAINFSDEKKCLGRGSAGEVYKGILPSGQAVAIKQISNRNNSDSFTREVEGLSRIRHPNLVCLFGCCIEDGEQYLVYEYCPAGNLAHHLLRRDSVLTWEKRVKILRDCALAIRFLHHYIDGCIVHRDIKLTNILLTENLEPKLSDFGLAKVLGMEESKVFTDVRGTIGYMDPEYMSNAKLTCASDIYSFGIVALQLLSGQKVIELDLEARDQLTRKARDVSMGRRPLTDIEDPRLNGNLNTVDFDSILQVAVLCVAKSSKGRPTIDVVFGEMDKAWQNTAADIRAKREMKTFTATKSLEVQVIPL</sequence>
<dbReference type="EMBL" id="CM042014">
    <property type="protein sequence ID" value="KAI3724211.1"/>
    <property type="molecule type" value="Genomic_DNA"/>
</dbReference>
<dbReference type="Proteomes" id="UP001055811">
    <property type="component" value="Linkage Group LG06"/>
</dbReference>
<accession>A0ACB9BQB2</accession>
<evidence type="ECO:0000313" key="2">
    <source>
        <dbReference type="Proteomes" id="UP001055811"/>
    </source>
</evidence>
<name>A0ACB9BQB2_CICIN</name>
<evidence type="ECO:0000313" key="1">
    <source>
        <dbReference type="EMBL" id="KAI3724211.1"/>
    </source>
</evidence>
<organism evidence="1 2">
    <name type="scientific">Cichorium intybus</name>
    <name type="common">Chicory</name>
    <dbReference type="NCBI Taxonomy" id="13427"/>
    <lineage>
        <taxon>Eukaryota</taxon>
        <taxon>Viridiplantae</taxon>
        <taxon>Streptophyta</taxon>
        <taxon>Embryophyta</taxon>
        <taxon>Tracheophyta</taxon>
        <taxon>Spermatophyta</taxon>
        <taxon>Magnoliopsida</taxon>
        <taxon>eudicotyledons</taxon>
        <taxon>Gunneridae</taxon>
        <taxon>Pentapetalae</taxon>
        <taxon>asterids</taxon>
        <taxon>campanulids</taxon>
        <taxon>Asterales</taxon>
        <taxon>Asteraceae</taxon>
        <taxon>Cichorioideae</taxon>
        <taxon>Cichorieae</taxon>
        <taxon>Cichoriinae</taxon>
        <taxon>Cichorium</taxon>
    </lineage>
</organism>
<protein>
    <submittedName>
        <fullName evidence="1">Uncharacterized protein</fullName>
    </submittedName>
</protein>
<proteinExistence type="predicted"/>